<evidence type="ECO:0000313" key="1">
    <source>
        <dbReference type="EMBL" id="CRY56515.1"/>
    </source>
</evidence>
<dbReference type="InterPro" id="IPR010732">
    <property type="entry name" value="T6SS_TssG-like"/>
</dbReference>
<protein>
    <submittedName>
        <fullName evidence="1">Protein ImpH/VasB</fullName>
    </submittedName>
</protein>
<dbReference type="PANTHER" id="PTHR35564">
    <property type="match status" value="1"/>
</dbReference>
<dbReference type="AlphaFoldDB" id="A0A0H5LZM5"/>
<dbReference type="PANTHER" id="PTHR35564:SF4">
    <property type="entry name" value="CYTOPLASMIC PROTEIN"/>
    <property type="match status" value="1"/>
</dbReference>
<dbReference type="EMBL" id="CWJI01000014">
    <property type="protein sequence ID" value="CRY56515.1"/>
    <property type="molecule type" value="Genomic_DNA"/>
</dbReference>
<dbReference type="NCBIfam" id="TIGR03347">
    <property type="entry name" value="VI_chp_1"/>
    <property type="match status" value="1"/>
</dbReference>
<organism evidence="1 2">
    <name type="scientific">Yersinia intermedia</name>
    <dbReference type="NCBI Taxonomy" id="631"/>
    <lineage>
        <taxon>Bacteria</taxon>
        <taxon>Pseudomonadati</taxon>
        <taxon>Pseudomonadota</taxon>
        <taxon>Gammaproteobacteria</taxon>
        <taxon>Enterobacterales</taxon>
        <taxon>Yersiniaceae</taxon>
        <taxon>Yersinia</taxon>
    </lineage>
</organism>
<accession>A0A0H5LZM5</accession>
<sequence length="322" mass="36415">MANTGRAAGMDLKPHYSRHIFFQQVRVMLQKLSRQKKLPPEQILEDHLRFISPLSLNAGEGEIGEICLTQDQQWQVEVFASGLTGAMGALPTAYTEWLIGRYYRYGDTAGKAFLDIFNHRLHSLRFLSWQKYHYYAAGEFTGSPPLSQAIRALAGVLQQSTVFQQEKFAGLLVHPVRSLVNLEIWLQQHFAVPARIIPFTGSWKRVDRTLCCRLGDPQQSLGAAPMLGPVYRDIQSNFNLTLGPVKHDDASLFLPEGRYYNQLWQQIRDYVGIGLDFEIDLLIDNAQSTTAVLGLGILGLDICLAQRYPAVCHKVRLPVFNR</sequence>
<dbReference type="Pfam" id="PF06996">
    <property type="entry name" value="T6SS_TssG"/>
    <property type="match status" value="1"/>
</dbReference>
<reference evidence="2" key="1">
    <citation type="submission" date="2015-03" db="EMBL/GenBank/DDBJ databases">
        <authorList>
            <consortium name="Pathogen Informatics"/>
        </authorList>
    </citation>
    <scope>NUCLEOTIDE SEQUENCE [LARGE SCALE GENOMIC DNA]</scope>
    <source>
        <strain evidence="2">R148</strain>
    </source>
</reference>
<evidence type="ECO:0000313" key="2">
    <source>
        <dbReference type="Proteomes" id="UP000043316"/>
    </source>
</evidence>
<gene>
    <name evidence="1" type="ORF">ERS008476_03559</name>
</gene>
<dbReference type="Proteomes" id="UP000043316">
    <property type="component" value="Unassembled WGS sequence"/>
</dbReference>
<proteinExistence type="predicted"/>
<name>A0A0H5LZM5_YERIN</name>